<dbReference type="CDD" id="cd18989">
    <property type="entry name" value="LGIC_ECD_cation"/>
    <property type="match status" value="2"/>
</dbReference>
<keyword evidence="3" id="KW-1185">Reference proteome</keyword>
<dbReference type="PRINTS" id="PR00081">
    <property type="entry name" value="GDHRDH"/>
</dbReference>
<dbReference type="PRINTS" id="PR00080">
    <property type="entry name" value="SDRFAMILY"/>
</dbReference>
<dbReference type="InterPro" id="IPR036291">
    <property type="entry name" value="NAD(P)-bd_dom_sf"/>
</dbReference>
<dbReference type="EC" id="1.1.1.30" evidence="2"/>
<sequence>MTFYMMSITKFEEIDETIEVLGGLHCDWNDAGISWNPSSYGNIPYTILSSKHIWKPPMILVNAVDILSPIEGSTNNLATIYSDGNVTLGLGGILSAKCTTDISKFPYDSQTCNLKFAVWGLSVETAVLTESSDPISMLFYTPNSNWDLTSYHSRAVIWNHITFIVSIDKCCMLISKAATLPHVVMGNSQTLSEMKQLYSDIFANHQKSLIPNSDFSSPLEVQLQFHLMTITQFREVEETLQIAGGVSAFWTDGEFSWTPSSYGNAEYVIVPQTTVWTPKLVLLNSVGTLKPMGLGNELSVTIDYNGSMAVSFGEVLSSKCSTNIYKFPFDSQTCELEFAAWGVYARDIRLKGVSEPIDLSFFTPNSDWELISNILTSHPSTGYSIFMIELTLKRFGHDLAYRLVDDGFIVFAGVLNYNGKGACELRNRNLRNLNVVQLDLTKSNEIDKLVAIVSEQCSAKGLWAVVNNAGIGIGGDIELCNLQQYRHIMDINLLGHMTIIKACLPLLRRCKGRIVNVSSVRGRFSWPGYSTYHVSKAGLETMSDSLRLEMVKFGIKVSIVEPGWFPLATASMSIETCERVKKDCEEQWKEASEEIKRLYGRKYFFAWYDEMLVNRNDTRAASSSEPVIDAMVDALRNVYPKYRYLVDGGQGFNIDSRARLAACYNFLPDFVSDPYLMWASGYKYRRLGE</sequence>
<dbReference type="InterPro" id="IPR002347">
    <property type="entry name" value="SDR_fam"/>
</dbReference>
<dbReference type="Proteomes" id="UP000683360">
    <property type="component" value="Unassembled WGS sequence"/>
</dbReference>
<dbReference type="GO" id="GO:0003858">
    <property type="term" value="F:3-hydroxybutyrate dehydrogenase activity"/>
    <property type="evidence" value="ECO:0007669"/>
    <property type="project" value="UniProtKB-EC"/>
</dbReference>
<feature type="domain" description="Neurotransmitter-gated ion-channel ligand-binding" evidence="1">
    <location>
        <begin position="2"/>
        <end position="153"/>
    </location>
</feature>
<dbReference type="Gene3D" id="2.70.170.10">
    <property type="entry name" value="Neurotransmitter-gated ion-channel ligand-binding domain"/>
    <property type="match status" value="2"/>
</dbReference>
<keyword evidence="2" id="KW-0560">Oxidoreductase</keyword>
<dbReference type="InterPro" id="IPR036734">
    <property type="entry name" value="Neur_chan_lig-bd_sf"/>
</dbReference>
<gene>
    <name evidence="2" type="ORF">MEDL_68122</name>
</gene>
<dbReference type="PANTHER" id="PTHR43313:SF36">
    <property type="entry name" value="D-BETA-HYDROXYBUTYRATE DEHYDROGENASE, MITOCHONDRIAL"/>
    <property type="match status" value="1"/>
</dbReference>
<dbReference type="SUPFAM" id="SSF63712">
    <property type="entry name" value="Nicotinic receptor ligand binding domain-like"/>
    <property type="match status" value="2"/>
</dbReference>
<name>A0A8S3VNQ2_MYTED</name>
<dbReference type="Gene3D" id="3.40.50.720">
    <property type="entry name" value="NAD(P)-binding Rossmann-like Domain"/>
    <property type="match status" value="1"/>
</dbReference>
<dbReference type="OrthoDB" id="2102561at2759"/>
<comment type="caution">
    <text evidence="2">The sequence shown here is derived from an EMBL/GenBank/DDBJ whole genome shotgun (WGS) entry which is preliminary data.</text>
</comment>
<organism evidence="2 3">
    <name type="scientific">Mytilus edulis</name>
    <name type="common">Blue mussel</name>
    <dbReference type="NCBI Taxonomy" id="6550"/>
    <lineage>
        <taxon>Eukaryota</taxon>
        <taxon>Metazoa</taxon>
        <taxon>Spiralia</taxon>
        <taxon>Lophotrochozoa</taxon>
        <taxon>Mollusca</taxon>
        <taxon>Bivalvia</taxon>
        <taxon>Autobranchia</taxon>
        <taxon>Pteriomorphia</taxon>
        <taxon>Mytilida</taxon>
        <taxon>Mytiloidea</taxon>
        <taxon>Mytilidae</taxon>
        <taxon>Mytilinae</taxon>
        <taxon>Mytilus</taxon>
    </lineage>
</organism>
<proteinExistence type="predicted"/>
<dbReference type="Pfam" id="PF00106">
    <property type="entry name" value="adh_short"/>
    <property type="match status" value="1"/>
</dbReference>
<dbReference type="SUPFAM" id="SSF51735">
    <property type="entry name" value="NAD(P)-binding Rossmann-fold domains"/>
    <property type="match status" value="1"/>
</dbReference>
<evidence type="ECO:0000259" key="1">
    <source>
        <dbReference type="Pfam" id="PF02931"/>
    </source>
</evidence>
<reference evidence="2" key="1">
    <citation type="submission" date="2021-03" db="EMBL/GenBank/DDBJ databases">
        <authorList>
            <person name="Bekaert M."/>
        </authorList>
    </citation>
    <scope>NUCLEOTIDE SEQUENCE</scope>
</reference>
<dbReference type="Pfam" id="PF02931">
    <property type="entry name" value="Neur_chan_LBD"/>
    <property type="match status" value="2"/>
</dbReference>
<dbReference type="EMBL" id="CAJPWZ010003316">
    <property type="protein sequence ID" value="CAG2256793.1"/>
    <property type="molecule type" value="Genomic_DNA"/>
</dbReference>
<dbReference type="AlphaFoldDB" id="A0A8S3VNQ2"/>
<accession>A0A8S3VNQ2</accession>
<dbReference type="GO" id="GO:0005230">
    <property type="term" value="F:extracellular ligand-gated monoatomic ion channel activity"/>
    <property type="evidence" value="ECO:0007669"/>
    <property type="project" value="InterPro"/>
</dbReference>
<dbReference type="PANTHER" id="PTHR43313">
    <property type="entry name" value="SHORT-CHAIN DEHYDROGENASE/REDUCTASE FAMILY 9C"/>
    <property type="match status" value="1"/>
</dbReference>
<dbReference type="GO" id="GO:0008202">
    <property type="term" value="P:steroid metabolic process"/>
    <property type="evidence" value="ECO:0007669"/>
    <property type="project" value="TreeGrafter"/>
</dbReference>
<dbReference type="InterPro" id="IPR006202">
    <property type="entry name" value="Neur_chan_lig-bd"/>
</dbReference>
<evidence type="ECO:0000313" key="3">
    <source>
        <dbReference type="Proteomes" id="UP000683360"/>
    </source>
</evidence>
<feature type="domain" description="Neurotransmitter-gated ion-channel ligand-binding" evidence="1">
    <location>
        <begin position="195"/>
        <end position="394"/>
    </location>
</feature>
<evidence type="ECO:0000313" key="2">
    <source>
        <dbReference type="EMBL" id="CAG2256793.1"/>
    </source>
</evidence>
<dbReference type="GO" id="GO:0016020">
    <property type="term" value="C:membrane"/>
    <property type="evidence" value="ECO:0007669"/>
    <property type="project" value="InterPro"/>
</dbReference>
<protein>
    <submittedName>
        <fullName evidence="2">E1.1.1.30</fullName>
        <ecNumber evidence="2">1.1.1.30</ecNumber>
    </submittedName>
</protein>